<accession>A0A226DZI6</accession>
<evidence type="ECO:0000313" key="2">
    <source>
        <dbReference type="EMBL" id="OXA49606.1"/>
    </source>
</evidence>
<feature type="transmembrane region" description="Helical" evidence="1">
    <location>
        <begin position="81"/>
        <end position="106"/>
    </location>
</feature>
<dbReference type="AlphaFoldDB" id="A0A226DZI6"/>
<sequence>MLTNLMLSCFKSQIGLCRFLGFNCYKFSKKDKTFVESIHPKGSPWKTVLFAIVTSFGFFVGLNGLYVTYRLSATQVTPNNFGIASLVLIAMTSVALLADVSINLIAWRKSMEMLDFQVTNLLNMMYNLEKLDKPSSQKWSDLTIIGVMYMCQIASPIYSRARHVVRTIHKNRWKYLHYVRKDIAKSKKKEAQQSNIFQR</sequence>
<evidence type="ECO:0000313" key="3">
    <source>
        <dbReference type="Proteomes" id="UP000198287"/>
    </source>
</evidence>
<reference evidence="2 3" key="1">
    <citation type="submission" date="2015-12" db="EMBL/GenBank/DDBJ databases">
        <title>The genome of Folsomia candida.</title>
        <authorList>
            <person name="Faddeeva A."/>
            <person name="Derks M.F."/>
            <person name="Anvar Y."/>
            <person name="Smit S."/>
            <person name="Van Straalen N."/>
            <person name="Roelofs D."/>
        </authorList>
    </citation>
    <scope>NUCLEOTIDE SEQUENCE [LARGE SCALE GENOMIC DNA]</scope>
    <source>
        <strain evidence="2 3">VU population</strain>
        <tissue evidence="2">Whole body</tissue>
    </source>
</reference>
<keyword evidence="1" id="KW-0472">Membrane</keyword>
<keyword evidence="3" id="KW-1185">Reference proteome</keyword>
<protein>
    <submittedName>
        <fullName evidence="2">Uncharacterized protein</fullName>
    </submittedName>
</protein>
<keyword evidence="1" id="KW-0812">Transmembrane</keyword>
<evidence type="ECO:0000256" key="1">
    <source>
        <dbReference type="SAM" id="Phobius"/>
    </source>
</evidence>
<comment type="caution">
    <text evidence="2">The sequence shown here is derived from an EMBL/GenBank/DDBJ whole genome shotgun (WGS) entry which is preliminary data.</text>
</comment>
<organism evidence="2 3">
    <name type="scientific">Folsomia candida</name>
    <name type="common">Springtail</name>
    <dbReference type="NCBI Taxonomy" id="158441"/>
    <lineage>
        <taxon>Eukaryota</taxon>
        <taxon>Metazoa</taxon>
        <taxon>Ecdysozoa</taxon>
        <taxon>Arthropoda</taxon>
        <taxon>Hexapoda</taxon>
        <taxon>Collembola</taxon>
        <taxon>Entomobryomorpha</taxon>
        <taxon>Isotomoidea</taxon>
        <taxon>Isotomidae</taxon>
        <taxon>Proisotominae</taxon>
        <taxon>Folsomia</taxon>
    </lineage>
</organism>
<name>A0A226DZI6_FOLCA</name>
<proteinExistence type="predicted"/>
<keyword evidence="1" id="KW-1133">Transmembrane helix</keyword>
<feature type="transmembrane region" description="Helical" evidence="1">
    <location>
        <begin position="48"/>
        <end position="69"/>
    </location>
</feature>
<dbReference type="Proteomes" id="UP000198287">
    <property type="component" value="Unassembled WGS sequence"/>
</dbReference>
<gene>
    <name evidence="2" type="ORF">Fcan01_15463</name>
</gene>
<dbReference type="EMBL" id="LNIX01000010">
    <property type="protein sequence ID" value="OXA49606.1"/>
    <property type="molecule type" value="Genomic_DNA"/>
</dbReference>